<dbReference type="PANTHER" id="PTHR43124">
    <property type="entry name" value="PURINE EFFLUX PUMP PBUE"/>
    <property type="match status" value="1"/>
</dbReference>
<feature type="transmembrane region" description="Helical" evidence="6">
    <location>
        <begin position="326"/>
        <end position="350"/>
    </location>
</feature>
<protein>
    <submittedName>
        <fullName evidence="8">MFS transporter, DHA1 family, chloramphenicol resistance protein</fullName>
    </submittedName>
</protein>
<feature type="transmembrane region" description="Helical" evidence="6">
    <location>
        <begin position="131"/>
        <end position="154"/>
    </location>
</feature>
<dbReference type="InterPro" id="IPR050189">
    <property type="entry name" value="MFS_Efflux_Transporters"/>
</dbReference>
<sequence length="390" mass="38702">MPVVVYLLALAVFAQGTSEFMLAGLVPEIAAGLSVSVAAAGSLTSAYAVGMVVGAPAMALLIRRWSPRSALLAFLSAFLVAHVVAATTGSYGVLVATRVVAAVANAGFLAVALGTAAAVAGPRNTGRAISVLLGGVTVACIAGVPGGALLGQLWGWRAPFWAVAVVCGPALAAIVRAVPRAPAEQPAPTGARAELAVLRRPRLRLVLLLGALVNAATFGAFTYLAPVVTEIARLGDGWVPPALALFGLGSFAGVTIGGRLADRPGSRRALAALTTGLLAGWVLTALLAHRPPVLLALLAVQGTLSFAVGSALIARAVRAATGAPRLAGAYATAAMNAGAAAGPWLAGAALTAGHRAPLWVSAALVTAAAAVAGLRRLVRARVVEVAGPTP</sequence>
<evidence type="ECO:0000313" key="8">
    <source>
        <dbReference type="EMBL" id="SED62360.1"/>
    </source>
</evidence>
<feature type="transmembrane region" description="Helical" evidence="6">
    <location>
        <begin position="356"/>
        <end position="374"/>
    </location>
</feature>
<name>A0A1H5C7U4_9ACTN</name>
<evidence type="ECO:0000256" key="5">
    <source>
        <dbReference type="ARBA" id="ARBA00023136"/>
    </source>
</evidence>
<dbReference type="Gene3D" id="1.20.1250.20">
    <property type="entry name" value="MFS general substrate transporter like domains"/>
    <property type="match status" value="2"/>
</dbReference>
<keyword evidence="2" id="KW-1003">Cell membrane</keyword>
<feature type="transmembrane region" description="Helical" evidence="6">
    <location>
        <begin position="160"/>
        <end position="178"/>
    </location>
</feature>
<keyword evidence="9" id="KW-1185">Reference proteome</keyword>
<feature type="transmembrane region" description="Helical" evidence="6">
    <location>
        <begin position="69"/>
        <end position="93"/>
    </location>
</feature>
<evidence type="ECO:0000256" key="4">
    <source>
        <dbReference type="ARBA" id="ARBA00022989"/>
    </source>
</evidence>
<dbReference type="PANTHER" id="PTHR43124:SF3">
    <property type="entry name" value="CHLORAMPHENICOL EFFLUX PUMP RV0191"/>
    <property type="match status" value="1"/>
</dbReference>
<dbReference type="SUPFAM" id="SSF103473">
    <property type="entry name" value="MFS general substrate transporter"/>
    <property type="match status" value="1"/>
</dbReference>
<dbReference type="CDD" id="cd17324">
    <property type="entry name" value="MFS_NepI_like"/>
    <property type="match status" value="1"/>
</dbReference>
<keyword evidence="3 6" id="KW-0812">Transmembrane</keyword>
<feature type="transmembrane region" description="Helical" evidence="6">
    <location>
        <begin position="294"/>
        <end position="314"/>
    </location>
</feature>
<dbReference type="RefSeq" id="WP_069114060.1">
    <property type="nucleotide sequence ID" value="NZ_FNUC01000001.1"/>
</dbReference>
<evidence type="ECO:0000256" key="1">
    <source>
        <dbReference type="ARBA" id="ARBA00004651"/>
    </source>
</evidence>
<dbReference type="Pfam" id="PF07690">
    <property type="entry name" value="MFS_1"/>
    <property type="match status" value="1"/>
</dbReference>
<dbReference type="GO" id="GO:0022857">
    <property type="term" value="F:transmembrane transporter activity"/>
    <property type="evidence" value="ECO:0007669"/>
    <property type="project" value="InterPro"/>
</dbReference>
<accession>A0A1H5C7U4</accession>
<evidence type="ECO:0000256" key="3">
    <source>
        <dbReference type="ARBA" id="ARBA00022692"/>
    </source>
</evidence>
<feature type="domain" description="Major facilitator superfamily (MFS) profile" evidence="7">
    <location>
        <begin position="4"/>
        <end position="381"/>
    </location>
</feature>
<dbReference type="GO" id="GO:0005886">
    <property type="term" value="C:plasma membrane"/>
    <property type="evidence" value="ECO:0007669"/>
    <property type="project" value="UniProtKB-SubCell"/>
</dbReference>
<dbReference type="PROSITE" id="PS50850">
    <property type="entry name" value="MFS"/>
    <property type="match status" value="1"/>
</dbReference>
<reference evidence="9" key="1">
    <citation type="submission" date="2016-10" db="EMBL/GenBank/DDBJ databases">
        <authorList>
            <person name="Varghese N."/>
            <person name="Submissions S."/>
        </authorList>
    </citation>
    <scope>NUCLEOTIDE SEQUENCE [LARGE SCALE GENOMIC DNA]</scope>
    <source>
        <strain evidence="9">DSM 45237</strain>
    </source>
</reference>
<proteinExistence type="predicted"/>
<dbReference type="AlphaFoldDB" id="A0A1H5C7U4"/>
<evidence type="ECO:0000256" key="6">
    <source>
        <dbReference type="SAM" id="Phobius"/>
    </source>
</evidence>
<feature type="transmembrane region" description="Helical" evidence="6">
    <location>
        <begin position="99"/>
        <end position="119"/>
    </location>
</feature>
<organism evidence="8 9">
    <name type="scientific">Jiangella alba</name>
    <dbReference type="NCBI Taxonomy" id="561176"/>
    <lineage>
        <taxon>Bacteria</taxon>
        <taxon>Bacillati</taxon>
        <taxon>Actinomycetota</taxon>
        <taxon>Actinomycetes</taxon>
        <taxon>Jiangellales</taxon>
        <taxon>Jiangellaceae</taxon>
        <taxon>Jiangella</taxon>
    </lineage>
</organism>
<comment type="subcellular location">
    <subcellularLocation>
        <location evidence="1">Cell membrane</location>
        <topology evidence="1">Multi-pass membrane protein</topology>
    </subcellularLocation>
</comment>
<evidence type="ECO:0000256" key="2">
    <source>
        <dbReference type="ARBA" id="ARBA00022475"/>
    </source>
</evidence>
<dbReference type="InterPro" id="IPR036259">
    <property type="entry name" value="MFS_trans_sf"/>
</dbReference>
<dbReference type="InterPro" id="IPR020846">
    <property type="entry name" value="MFS_dom"/>
</dbReference>
<evidence type="ECO:0000313" key="9">
    <source>
        <dbReference type="Proteomes" id="UP000181980"/>
    </source>
</evidence>
<dbReference type="InterPro" id="IPR011701">
    <property type="entry name" value="MFS"/>
</dbReference>
<gene>
    <name evidence="8" type="ORF">SAMN04488561_0120</name>
</gene>
<feature type="transmembrane region" description="Helical" evidence="6">
    <location>
        <begin position="42"/>
        <end position="62"/>
    </location>
</feature>
<dbReference type="EMBL" id="FNUC01000001">
    <property type="protein sequence ID" value="SED62360.1"/>
    <property type="molecule type" value="Genomic_DNA"/>
</dbReference>
<feature type="transmembrane region" description="Helical" evidence="6">
    <location>
        <begin position="205"/>
        <end position="226"/>
    </location>
</feature>
<dbReference type="STRING" id="561176.SAMN04488561_0120"/>
<dbReference type="OrthoDB" id="9814237at2"/>
<feature type="transmembrane region" description="Helical" evidence="6">
    <location>
        <begin position="238"/>
        <end position="257"/>
    </location>
</feature>
<feature type="transmembrane region" description="Helical" evidence="6">
    <location>
        <begin position="269"/>
        <end position="288"/>
    </location>
</feature>
<keyword evidence="5 6" id="KW-0472">Membrane</keyword>
<evidence type="ECO:0000259" key="7">
    <source>
        <dbReference type="PROSITE" id="PS50850"/>
    </source>
</evidence>
<dbReference type="NCBIfam" id="NF033135">
    <property type="entry name" value="cmx_cmrA"/>
    <property type="match status" value="1"/>
</dbReference>
<dbReference type="Proteomes" id="UP000181980">
    <property type="component" value="Unassembled WGS sequence"/>
</dbReference>
<keyword evidence="4 6" id="KW-1133">Transmembrane helix</keyword>